<sequence>MGSSDRASKPQSGKYPFYIVVKGRRPEVYSSWAACQAQGHGYSGDAFMGVHDIEEGYAFIASLRTDWELDASIVVMDTTPPPSDEINDTNGPLLPDTPPPTVELLSRREGLNFVLLILCGGWVFSPNL</sequence>
<reference evidence="3" key="2">
    <citation type="submission" date="2023-06" db="EMBL/GenBank/DDBJ databases">
        <authorList>
            <person name="Ma L."/>
            <person name="Liu K.-W."/>
            <person name="Li Z."/>
            <person name="Hsiao Y.-Y."/>
            <person name="Qi Y."/>
            <person name="Fu T."/>
            <person name="Tang G."/>
            <person name="Zhang D."/>
            <person name="Sun W.-H."/>
            <person name="Liu D.-K."/>
            <person name="Li Y."/>
            <person name="Chen G.-Z."/>
            <person name="Liu X.-D."/>
            <person name="Liao X.-Y."/>
            <person name="Jiang Y.-T."/>
            <person name="Yu X."/>
            <person name="Hao Y."/>
            <person name="Huang J."/>
            <person name="Zhao X.-W."/>
            <person name="Ke S."/>
            <person name="Chen Y.-Y."/>
            <person name="Wu W.-L."/>
            <person name="Hsu J.-L."/>
            <person name="Lin Y.-F."/>
            <person name="Huang M.-D."/>
            <person name="Li C.-Y."/>
            <person name="Huang L."/>
            <person name="Wang Z.-W."/>
            <person name="Zhao X."/>
            <person name="Zhong W.-Y."/>
            <person name="Peng D.-H."/>
            <person name="Ahmad S."/>
            <person name="Lan S."/>
            <person name="Zhang J.-S."/>
            <person name="Tsai W.-C."/>
            <person name="Van De Peer Y."/>
            <person name="Liu Z.-J."/>
        </authorList>
    </citation>
    <scope>NUCLEOTIDE SEQUENCE</scope>
    <source>
        <strain evidence="3">CP</strain>
        <tissue evidence="3">Leaves</tissue>
    </source>
</reference>
<protein>
    <recommendedName>
        <fullName evidence="2">Ribonuclease H1 N-terminal domain-containing protein</fullName>
    </recommendedName>
</protein>
<gene>
    <name evidence="3" type="ORF">QJS10_CPB15g00910</name>
</gene>
<reference evidence="3" key="1">
    <citation type="journal article" date="2023" name="Nat. Commun.">
        <title>Diploid and tetraploid genomes of Acorus and the evolution of monocots.</title>
        <authorList>
            <person name="Ma L."/>
            <person name="Liu K.W."/>
            <person name="Li Z."/>
            <person name="Hsiao Y.Y."/>
            <person name="Qi Y."/>
            <person name="Fu T."/>
            <person name="Tang G.D."/>
            <person name="Zhang D."/>
            <person name="Sun W.H."/>
            <person name="Liu D.K."/>
            <person name="Li Y."/>
            <person name="Chen G.Z."/>
            <person name="Liu X.D."/>
            <person name="Liao X.Y."/>
            <person name="Jiang Y.T."/>
            <person name="Yu X."/>
            <person name="Hao Y."/>
            <person name="Huang J."/>
            <person name="Zhao X.W."/>
            <person name="Ke S."/>
            <person name="Chen Y.Y."/>
            <person name="Wu W.L."/>
            <person name="Hsu J.L."/>
            <person name="Lin Y.F."/>
            <person name="Huang M.D."/>
            <person name="Li C.Y."/>
            <person name="Huang L."/>
            <person name="Wang Z.W."/>
            <person name="Zhao X."/>
            <person name="Zhong W.Y."/>
            <person name="Peng D.H."/>
            <person name="Ahmad S."/>
            <person name="Lan S."/>
            <person name="Zhang J.S."/>
            <person name="Tsai W.C."/>
            <person name="Van de Peer Y."/>
            <person name="Liu Z.J."/>
        </authorList>
    </citation>
    <scope>NUCLEOTIDE SEQUENCE</scope>
    <source>
        <strain evidence="3">CP</strain>
    </source>
</reference>
<comment type="caution">
    <text evidence="3">The sequence shown here is derived from an EMBL/GenBank/DDBJ whole genome shotgun (WGS) entry which is preliminary data.</text>
</comment>
<evidence type="ECO:0000256" key="1">
    <source>
        <dbReference type="SAM" id="MobiDB-lite"/>
    </source>
</evidence>
<feature type="region of interest" description="Disordered" evidence="1">
    <location>
        <begin position="78"/>
        <end position="98"/>
    </location>
</feature>
<dbReference type="InterPro" id="IPR037056">
    <property type="entry name" value="RNase_H1_N_sf"/>
</dbReference>
<evidence type="ECO:0000259" key="2">
    <source>
        <dbReference type="Pfam" id="PF01693"/>
    </source>
</evidence>
<dbReference type="Pfam" id="PF01693">
    <property type="entry name" value="Cauli_VI"/>
    <property type="match status" value="1"/>
</dbReference>
<evidence type="ECO:0000313" key="3">
    <source>
        <dbReference type="EMBL" id="KAK1297238.1"/>
    </source>
</evidence>
<dbReference type="SUPFAM" id="SSF55658">
    <property type="entry name" value="L9 N-domain-like"/>
    <property type="match status" value="1"/>
</dbReference>
<evidence type="ECO:0000313" key="4">
    <source>
        <dbReference type="Proteomes" id="UP001180020"/>
    </source>
</evidence>
<name>A0AAV9D7M7_ACOCL</name>
<dbReference type="Proteomes" id="UP001180020">
    <property type="component" value="Unassembled WGS sequence"/>
</dbReference>
<dbReference type="InterPro" id="IPR009027">
    <property type="entry name" value="Ribosomal_bL9/RNase_H1_N"/>
</dbReference>
<dbReference type="Gene3D" id="3.40.970.10">
    <property type="entry name" value="Ribonuclease H1, N-terminal domain"/>
    <property type="match status" value="1"/>
</dbReference>
<accession>A0AAV9D7M7</accession>
<proteinExistence type="predicted"/>
<dbReference type="EMBL" id="JAUJYO010000015">
    <property type="protein sequence ID" value="KAK1297238.1"/>
    <property type="molecule type" value="Genomic_DNA"/>
</dbReference>
<dbReference type="AlphaFoldDB" id="A0AAV9D7M7"/>
<dbReference type="InterPro" id="IPR011320">
    <property type="entry name" value="RNase_H1_N"/>
</dbReference>
<organism evidence="3 4">
    <name type="scientific">Acorus calamus</name>
    <name type="common">Sweet flag</name>
    <dbReference type="NCBI Taxonomy" id="4465"/>
    <lineage>
        <taxon>Eukaryota</taxon>
        <taxon>Viridiplantae</taxon>
        <taxon>Streptophyta</taxon>
        <taxon>Embryophyta</taxon>
        <taxon>Tracheophyta</taxon>
        <taxon>Spermatophyta</taxon>
        <taxon>Magnoliopsida</taxon>
        <taxon>Liliopsida</taxon>
        <taxon>Acoraceae</taxon>
        <taxon>Acorus</taxon>
    </lineage>
</organism>
<keyword evidence="4" id="KW-1185">Reference proteome</keyword>
<feature type="domain" description="Ribonuclease H1 N-terminal" evidence="2">
    <location>
        <begin position="16"/>
        <end position="47"/>
    </location>
</feature>